<feature type="compositionally biased region" description="Polar residues" evidence="2">
    <location>
        <begin position="494"/>
        <end position="514"/>
    </location>
</feature>
<evidence type="ECO:0000313" key="3">
    <source>
        <dbReference type="EMBL" id="KAL3266069.1"/>
    </source>
</evidence>
<dbReference type="EMBL" id="JABFTP020000001">
    <property type="protein sequence ID" value="KAL3266069.1"/>
    <property type="molecule type" value="Genomic_DNA"/>
</dbReference>
<name>A0ABD2MI70_9CUCU</name>
<proteinExistence type="inferred from homology"/>
<dbReference type="PANTHER" id="PTHR16487">
    <property type="entry name" value="PPP4R2-RELATED PROTEIN"/>
    <property type="match status" value="1"/>
</dbReference>
<dbReference type="Pfam" id="PF09184">
    <property type="entry name" value="PPP4R2"/>
    <property type="match status" value="1"/>
</dbReference>
<comment type="caution">
    <text evidence="3">The sequence shown here is derived from an EMBL/GenBank/DDBJ whole genome shotgun (WGS) entry which is preliminary data.</text>
</comment>
<keyword evidence="4" id="KW-1185">Reference proteome</keyword>
<evidence type="ECO:0000313" key="4">
    <source>
        <dbReference type="Proteomes" id="UP001516400"/>
    </source>
</evidence>
<protein>
    <recommendedName>
        <fullName evidence="5">Serine/threonine-protein phosphatase 4 regulatory subunit 2</fullName>
    </recommendedName>
</protein>
<feature type="compositionally biased region" description="Basic and acidic residues" evidence="2">
    <location>
        <begin position="480"/>
        <end position="493"/>
    </location>
</feature>
<feature type="compositionally biased region" description="Polar residues" evidence="2">
    <location>
        <begin position="365"/>
        <end position="380"/>
    </location>
</feature>
<dbReference type="AlphaFoldDB" id="A0ABD2MI70"/>
<evidence type="ECO:0008006" key="5">
    <source>
        <dbReference type="Google" id="ProtNLM"/>
    </source>
</evidence>
<evidence type="ECO:0000256" key="1">
    <source>
        <dbReference type="ARBA" id="ARBA00009207"/>
    </source>
</evidence>
<organism evidence="3 4">
    <name type="scientific">Cryptolaemus montrouzieri</name>
    <dbReference type="NCBI Taxonomy" id="559131"/>
    <lineage>
        <taxon>Eukaryota</taxon>
        <taxon>Metazoa</taxon>
        <taxon>Ecdysozoa</taxon>
        <taxon>Arthropoda</taxon>
        <taxon>Hexapoda</taxon>
        <taxon>Insecta</taxon>
        <taxon>Pterygota</taxon>
        <taxon>Neoptera</taxon>
        <taxon>Endopterygota</taxon>
        <taxon>Coleoptera</taxon>
        <taxon>Polyphaga</taxon>
        <taxon>Cucujiformia</taxon>
        <taxon>Coccinelloidea</taxon>
        <taxon>Coccinellidae</taxon>
        <taxon>Scymninae</taxon>
        <taxon>Scymnini</taxon>
        <taxon>Cryptolaemus</taxon>
    </lineage>
</organism>
<evidence type="ECO:0000256" key="2">
    <source>
        <dbReference type="SAM" id="MobiDB-lite"/>
    </source>
</evidence>
<reference evidence="3 4" key="1">
    <citation type="journal article" date="2021" name="BMC Biol.">
        <title>Horizontally acquired antibacterial genes associated with adaptive radiation of ladybird beetles.</title>
        <authorList>
            <person name="Li H.S."/>
            <person name="Tang X.F."/>
            <person name="Huang Y.H."/>
            <person name="Xu Z.Y."/>
            <person name="Chen M.L."/>
            <person name="Du X.Y."/>
            <person name="Qiu B.Y."/>
            <person name="Chen P.T."/>
            <person name="Zhang W."/>
            <person name="Slipinski A."/>
            <person name="Escalona H.E."/>
            <person name="Waterhouse R.M."/>
            <person name="Zwick A."/>
            <person name="Pang H."/>
        </authorList>
    </citation>
    <scope>NUCLEOTIDE SEQUENCE [LARGE SCALE GENOMIC DNA]</scope>
    <source>
        <strain evidence="3">SYSU2018</strain>
    </source>
</reference>
<accession>A0ABD2MI70</accession>
<comment type="similarity">
    <text evidence="1">Belongs to the PPP4R2 family.</text>
</comment>
<dbReference type="InterPro" id="IPR015267">
    <property type="entry name" value="PPP4R2"/>
</dbReference>
<dbReference type="PANTHER" id="PTHR16487:SF0">
    <property type="entry name" value="PROTEIN PHOSPHATASE 4 REGULATORY SUBUNIT 2-RELATED"/>
    <property type="match status" value="1"/>
</dbReference>
<gene>
    <name evidence="3" type="ORF">HHI36_010256</name>
</gene>
<dbReference type="Proteomes" id="UP001516400">
    <property type="component" value="Unassembled WGS sequence"/>
</dbReference>
<feature type="region of interest" description="Disordered" evidence="2">
    <location>
        <begin position="289"/>
        <end position="517"/>
    </location>
</feature>
<dbReference type="GO" id="GO:0030289">
    <property type="term" value="C:protein phosphatase 4 complex"/>
    <property type="evidence" value="ECO:0007669"/>
    <property type="project" value="UniProtKB-ARBA"/>
</dbReference>
<feature type="compositionally biased region" description="Basic and acidic residues" evidence="2">
    <location>
        <begin position="295"/>
        <end position="310"/>
    </location>
</feature>
<feature type="compositionally biased region" description="Acidic residues" evidence="2">
    <location>
        <begin position="469"/>
        <end position="479"/>
    </location>
</feature>
<feature type="compositionally biased region" description="Low complexity" evidence="2">
    <location>
        <begin position="322"/>
        <end position="336"/>
    </location>
</feature>
<sequence>MENPEEILHSLEEFSKFRPKDIPRELEEYLCFVAKTGDPVYQWSSIKHLFKEKLISVVNEFYEACPLIDIPPCPNVEIFNYDTMKSFILEKLETFAAAPFTVQRICELLTTPRKEYNRIDKFMRALEKNILVVSTIEPGCKNAENGESIVNGLESEHLPESSNCSSEINVVEMEESPVWQRNEPTEMQFQTTEDVSTPEVQDAFIPEVKETDKDSACSSSQDNVIINEENDKEFVPIEDVPINSSVEESTENMVSAEINVDALPPQVEEENNTEPVASSEILYEVTASDAVSSADVRESDIVEGEPKTEETAIQESLKLADSTTSSKSPETESLPSVSALDGCPVEVKQPSEAQEIQDPLCEIASSENVGTDSDSNQSLASVEPDTAASGVPLNDTETDSNEAKEMSNTESEESIGYGEDSNSSPADTTKGYEGQLENNFRNDTEENKDEEITSSDKVVVAVPNTSIDDISDDESEAEADVQREALDVDKEQGDVSTAPATSEIDSQVTASTDNLNKDCEETPMEVDLKEKSDFNEAEATCESI</sequence>